<evidence type="ECO:0000313" key="2">
    <source>
        <dbReference type="Proteomes" id="UP001519460"/>
    </source>
</evidence>
<protein>
    <submittedName>
        <fullName evidence="1">Uncharacterized protein</fullName>
    </submittedName>
</protein>
<reference evidence="1 2" key="1">
    <citation type="journal article" date="2023" name="Sci. Data">
        <title>Genome assembly of the Korean intertidal mud-creeper Batillaria attramentaria.</title>
        <authorList>
            <person name="Patra A.K."/>
            <person name="Ho P.T."/>
            <person name="Jun S."/>
            <person name="Lee S.J."/>
            <person name="Kim Y."/>
            <person name="Won Y.J."/>
        </authorList>
    </citation>
    <scope>NUCLEOTIDE SEQUENCE [LARGE SCALE GENOMIC DNA]</scope>
    <source>
        <strain evidence="1">Wonlab-2016</strain>
    </source>
</reference>
<accession>A0ABD0J9S6</accession>
<evidence type="ECO:0000313" key="1">
    <source>
        <dbReference type="EMBL" id="KAK7466770.1"/>
    </source>
</evidence>
<sequence>MSRRFADSLAPEERRDVLMSETKHNHYRRRSRARHALSTVVIMEKTLLWAPERPANVPRLTAALDYSVFACSFYPSIPSLIAHHRTGSTQRVLINGATPNVDLTTTWTQDQFSVFSTHPFPLACLGENLTWFSKPGLSILFRNLLLYSKIILVDIFRLKLPPAFIECNASESCFTVNQSSCFSKRWAETEFMSFPISQCRERPRDLHSDSASSTVVDQS</sequence>
<dbReference type="AlphaFoldDB" id="A0ABD0J9S6"/>
<name>A0ABD0J9S6_9CAEN</name>
<organism evidence="1 2">
    <name type="scientific">Batillaria attramentaria</name>
    <dbReference type="NCBI Taxonomy" id="370345"/>
    <lineage>
        <taxon>Eukaryota</taxon>
        <taxon>Metazoa</taxon>
        <taxon>Spiralia</taxon>
        <taxon>Lophotrochozoa</taxon>
        <taxon>Mollusca</taxon>
        <taxon>Gastropoda</taxon>
        <taxon>Caenogastropoda</taxon>
        <taxon>Sorbeoconcha</taxon>
        <taxon>Cerithioidea</taxon>
        <taxon>Batillariidae</taxon>
        <taxon>Batillaria</taxon>
    </lineage>
</organism>
<proteinExistence type="predicted"/>
<dbReference type="EMBL" id="JACVVK020000546">
    <property type="protein sequence ID" value="KAK7466770.1"/>
    <property type="molecule type" value="Genomic_DNA"/>
</dbReference>
<keyword evidence="2" id="KW-1185">Reference proteome</keyword>
<gene>
    <name evidence="1" type="ORF">BaRGS_00037135</name>
</gene>
<comment type="caution">
    <text evidence="1">The sequence shown here is derived from an EMBL/GenBank/DDBJ whole genome shotgun (WGS) entry which is preliminary data.</text>
</comment>
<dbReference type="Proteomes" id="UP001519460">
    <property type="component" value="Unassembled WGS sequence"/>
</dbReference>